<reference evidence="1 2" key="1">
    <citation type="journal article" date="2021" name="Elife">
        <title>Chloroplast acquisition without the gene transfer in kleptoplastic sea slugs, Plakobranchus ocellatus.</title>
        <authorList>
            <person name="Maeda T."/>
            <person name="Takahashi S."/>
            <person name="Yoshida T."/>
            <person name="Shimamura S."/>
            <person name="Takaki Y."/>
            <person name="Nagai Y."/>
            <person name="Toyoda A."/>
            <person name="Suzuki Y."/>
            <person name="Arimoto A."/>
            <person name="Ishii H."/>
            <person name="Satoh N."/>
            <person name="Nishiyama T."/>
            <person name="Hasebe M."/>
            <person name="Maruyama T."/>
            <person name="Minagawa J."/>
            <person name="Obokata J."/>
            <person name="Shigenobu S."/>
        </authorList>
    </citation>
    <scope>NUCLEOTIDE SEQUENCE [LARGE SCALE GENOMIC DNA]</scope>
</reference>
<organism evidence="1 2">
    <name type="scientific">Plakobranchus ocellatus</name>
    <dbReference type="NCBI Taxonomy" id="259542"/>
    <lineage>
        <taxon>Eukaryota</taxon>
        <taxon>Metazoa</taxon>
        <taxon>Spiralia</taxon>
        <taxon>Lophotrochozoa</taxon>
        <taxon>Mollusca</taxon>
        <taxon>Gastropoda</taxon>
        <taxon>Heterobranchia</taxon>
        <taxon>Euthyneura</taxon>
        <taxon>Panpulmonata</taxon>
        <taxon>Sacoglossa</taxon>
        <taxon>Placobranchoidea</taxon>
        <taxon>Plakobranchidae</taxon>
        <taxon>Plakobranchus</taxon>
    </lineage>
</organism>
<protein>
    <submittedName>
        <fullName evidence="1">Uncharacterized protein</fullName>
    </submittedName>
</protein>
<evidence type="ECO:0000313" key="1">
    <source>
        <dbReference type="EMBL" id="GFO00531.1"/>
    </source>
</evidence>
<dbReference type="EMBL" id="BLXT01003118">
    <property type="protein sequence ID" value="GFO00531.1"/>
    <property type="molecule type" value="Genomic_DNA"/>
</dbReference>
<evidence type="ECO:0000313" key="2">
    <source>
        <dbReference type="Proteomes" id="UP000735302"/>
    </source>
</evidence>
<dbReference type="AlphaFoldDB" id="A0AAV3ZX91"/>
<accession>A0AAV3ZX91</accession>
<proteinExistence type="predicted"/>
<sequence>MHPCVRATLDHQYKAQKKVIGLRMLHYLLPDETVKSFDFLHKQDNTLFRPRYFALIWNSQALVLKIWEAEDQRRRQIVQVDVSGFFTALIALDVSFSAWRCVVSKPALMSENREWYIKTGHMQAPPWFGRVSVRVPSSQR</sequence>
<comment type="caution">
    <text evidence="1">The sequence shown here is derived from an EMBL/GenBank/DDBJ whole genome shotgun (WGS) entry which is preliminary data.</text>
</comment>
<gene>
    <name evidence="1" type="ORF">PoB_002703600</name>
</gene>
<dbReference type="Proteomes" id="UP000735302">
    <property type="component" value="Unassembled WGS sequence"/>
</dbReference>
<keyword evidence="2" id="KW-1185">Reference proteome</keyword>
<name>A0AAV3ZX91_9GAST</name>